<organism evidence="1 2">
    <name type="scientific">Streptomyces hydrogenans</name>
    <dbReference type="NCBI Taxonomy" id="1873719"/>
    <lineage>
        <taxon>Bacteria</taxon>
        <taxon>Bacillati</taxon>
        <taxon>Actinomycetota</taxon>
        <taxon>Actinomycetes</taxon>
        <taxon>Kitasatosporales</taxon>
        <taxon>Streptomycetaceae</taxon>
        <taxon>Streptomyces</taxon>
    </lineage>
</organism>
<dbReference type="EMBL" id="BNDW01000068">
    <property type="protein sequence ID" value="GHI25135.1"/>
    <property type="molecule type" value="Genomic_DNA"/>
</dbReference>
<gene>
    <name evidence="1" type="ORF">Shyd_65060</name>
</gene>
<evidence type="ECO:0000313" key="1">
    <source>
        <dbReference type="EMBL" id="GHI25135.1"/>
    </source>
</evidence>
<proteinExistence type="predicted"/>
<accession>A0ABQ3PJD6</accession>
<comment type="caution">
    <text evidence="1">The sequence shown here is derived from an EMBL/GenBank/DDBJ whole genome shotgun (WGS) entry which is preliminary data.</text>
</comment>
<dbReference type="Proteomes" id="UP001052739">
    <property type="component" value="Unassembled WGS sequence"/>
</dbReference>
<sequence>MCEGCKELADLARQFPGTGAARIKHTRKKKPHCTAPLTCTCQHRRVSDGYVAVRPE</sequence>
<evidence type="ECO:0000313" key="2">
    <source>
        <dbReference type="Proteomes" id="UP001052739"/>
    </source>
</evidence>
<name>A0ABQ3PJD6_9ACTN</name>
<keyword evidence="2" id="KW-1185">Reference proteome</keyword>
<reference evidence="1" key="1">
    <citation type="submission" date="2024-05" db="EMBL/GenBank/DDBJ databases">
        <title>Whole genome shotgun sequence of Streptomyces hydrogenans NBRC 13475.</title>
        <authorList>
            <person name="Komaki H."/>
            <person name="Tamura T."/>
        </authorList>
    </citation>
    <scope>NUCLEOTIDE SEQUENCE</scope>
    <source>
        <strain evidence="1">NBRC 13475</strain>
    </source>
</reference>
<protein>
    <submittedName>
        <fullName evidence="1">Uncharacterized protein</fullName>
    </submittedName>
</protein>